<evidence type="ECO:0000256" key="9">
    <source>
        <dbReference type="RuleBase" id="RU003357"/>
    </source>
</evidence>
<keyword evidence="4 8" id="KW-0812">Transmembrane</keyword>
<evidence type="ECO:0000256" key="5">
    <source>
        <dbReference type="ARBA" id="ARBA00023077"/>
    </source>
</evidence>
<dbReference type="EMBL" id="FODT01000001">
    <property type="protein sequence ID" value="SEO12022.1"/>
    <property type="molecule type" value="Genomic_DNA"/>
</dbReference>
<evidence type="ECO:0000256" key="8">
    <source>
        <dbReference type="PROSITE-ProRule" id="PRU01360"/>
    </source>
</evidence>
<gene>
    <name evidence="13" type="ORF">SAMN05444123_101353</name>
</gene>
<protein>
    <submittedName>
        <fullName evidence="13">Iron complex outermembrane recepter protein</fullName>
    </submittedName>
</protein>
<dbReference type="GO" id="GO:0015344">
    <property type="term" value="F:siderophore uptake transmembrane transporter activity"/>
    <property type="evidence" value="ECO:0007669"/>
    <property type="project" value="TreeGrafter"/>
</dbReference>
<dbReference type="PANTHER" id="PTHR30069">
    <property type="entry name" value="TONB-DEPENDENT OUTER MEMBRANE RECEPTOR"/>
    <property type="match status" value="1"/>
</dbReference>
<dbReference type="SUPFAM" id="SSF56935">
    <property type="entry name" value="Porins"/>
    <property type="match status" value="1"/>
</dbReference>
<comment type="subcellular location">
    <subcellularLocation>
        <location evidence="1 8">Cell outer membrane</location>
        <topology evidence="1 8">Multi-pass membrane protein</topology>
    </subcellularLocation>
</comment>
<dbReference type="InterPro" id="IPR039426">
    <property type="entry name" value="TonB-dep_rcpt-like"/>
</dbReference>
<evidence type="ECO:0000256" key="7">
    <source>
        <dbReference type="ARBA" id="ARBA00023237"/>
    </source>
</evidence>
<keyword evidence="14" id="KW-1185">Reference proteome</keyword>
<dbReference type="Pfam" id="PF00593">
    <property type="entry name" value="TonB_dep_Rec_b-barrel"/>
    <property type="match status" value="1"/>
</dbReference>
<dbReference type="Gene3D" id="2.40.170.20">
    <property type="entry name" value="TonB-dependent receptor, beta-barrel domain"/>
    <property type="match status" value="1"/>
</dbReference>
<dbReference type="InterPro" id="IPR000531">
    <property type="entry name" value="Beta-barrel_TonB"/>
</dbReference>
<dbReference type="GO" id="GO:0009279">
    <property type="term" value="C:cell outer membrane"/>
    <property type="evidence" value="ECO:0007669"/>
    <property type="project" value="UniProtKB-SubCell"/>
</dbReference>
<organism evidence="13 14">
    <name type="scientific">Rhodopseudomonas pseudopalustris</name>
    <dbReference type="NCBI Taxonomy" id="1513892"/>
    <lineage>
        <taxon>Bacteria</taxon>
        <taxon>Pseudomonadati</taxon>
        <taxon>Pseudomonadota</taxon>
        <taxon>Alphaproteobacteria</taxon>
        <taxon>Hyphomicrobiales</taxon>
        <taxon>Nitrobacteraceae</taxon>
        <taxon>Rhodopseudomonas</taxon>
    </lineage>
</organism>
<evidence type="ECO:0000313" key="14">
    <source>
        <dbReference type="Proteomes" id="UP000199615"/>
    </source>
</evidence>
<keyword evidence="6 8" id="KW-0472">Membrane</keyword>
<dbReference type="InterPro" id="IPR036942">
    <property type="entry name" value="Beta-barrel_TonB_sf"/>
</dbReference>
<dbReference type="Pfam" id="PF07715">
    <property type="entry name" value="Plug"/>
    <property type="match status" value="1"/>
</dbReference>
<evidence type="ECO:0000256" key="10">
    <source>
        <dbReference type="SAM" id="SignalP"/>
    </source>
</evidence>
<feature type="domain" description="TonB-dependent receptor plug" evidence="12">
    <location>
        <begin position="60"/>
        <end position="167"/>
    </location>
</feature>
<keyword evidence="5 9" id="KW-0798">TonB box</keyword>
<keyword evidence="7 8" id="KW-0998">Cell outer membrane</keyword>
<name>A0A1H8M3Q8_9BRAD</name>
<keyword evidence="3 8" id="KW-1134">Transmembrane beta strand</keyword>
<dbReference type="PANTHER" id="PTHR30069:SF27">
    <property type="entry name" value="BLL4766 PROTEIN"/>
    <property type="match status" value="1"/>
</dbReference>
<dbReference type="InterPro" id="IPR037066">
    <property type="entry name" value="Plug_dom_sf"/>
</dbReference>
<feature type="signal peptide" evidence="10">
    <location>
        <begin position="1"/>
        <end position="38"/>
    </location>
</feature>
<keyword evidence="10" id="KW-0732">Signal</keyword>
<evidence type="ECO:0000256" key="3">
    <source>
        <dbReference type="ARBA" id="ARBA00022452"/>
    </source>
</evidence>
<dbReference type="OrthoDB" id="9760333at2"/>
<keyword evidence="2 8" id="KW-0813">Transport</keyword>
<accession>A0A1H8M3Q8</accession>
<dbReference type="Gene3D" id="2.170.130.10">
    <property type="entry name" value="TonB-dependent receptor, plug domain"/>
    <property type="match status" value="1"/>
</dbReference>
<evidence type="ECO:0000256" key="6">
    <source>
        <dbReference type="ARBA" id="ARBA00023136"/>
    </source>
</evidence>
<evidence type="ECO:0000259" key="12">
    <source>
        <dbReference type="Pfam" id="PF07715"/>
    </source>
</evidence>
<dbReference type="RefSeq" id="WP_092681297.1">
    <property type="nucleotide sequence ID" value="NZ_FODT01000001.1"/>
</dbReference>
<comment type="similarity">
    <text evidence="8 9">Belongs to the TonB-dependent receptor family.</text>
</comment>
<dbReference type="AlphaFoldDB" id="A0A1H8M3Q8"/>
<dbReference type="CDD" id="cd01347">
    <property type="entry name" value="ligand_gated_channel"/>
    <property type="match status" value="1"/>
</dbReference>
<dbReference type="InterPro" id="IPR012910">
    <property type="entry name" value="Plug_dom"/>
</dbReference>
<evidence type="ECO:0000259" key="11">
    <source>
        <dbReference type="Pfam" id="PF00593"/>
    </source>
</evidence>
<sequence>MPSPSDAAQRHPSALSRALLSSTILASSLLATAAPALAQNNALPTINVTASRLYQGIVGASTTVITADDIAHSPAQTVQDVIAQTSGVQSTSLYGGVNGTGSSIDLRGFGATATSNTLFLVNGRRLNDLDLQGVDLSSIPLQSIERIEITRGGSGAVLYGDNAVGGVINIVTKTGAGGPPATFRVEGGFGSFNQRLAAVSAAYNSGPWSTSAFANGVRSDGYRANNALEQNNALGELRYSTPDLSAFLNISGDNQHLGLPGSRIVDPSIGVNQLQTDRRGTNTPFNYADKQGVNVTAGFTKSLWDGAELIVDGGVRDKRQQAGYFGDVPLSSFNASSFDAHLQTWSITPRLSIKNSMFGLPSKILTGLDYYDATYDSDRGQYRSTPPVHVYNLSQKTMAGYWQQTVGLLPTTDFSYGGRLQGVKIEATDRLNPAAPGYFGDAQALPLSSTETQHALHVGLEHRFNDVFSVFARAARAFRTPNVDERVASGPSYDPFFNAIPGTFNLKTQTSVDFEGGFRVKSGPFEMQTSAYNMNLTNEIRYDPVNFYNTNLDPTRRYGGETSASLRISDTLLLRGGGAYTRATFREGPFEGNDVPLVSRYTANAGVTWNVWQKYVVFDATARAWSNRFMDSDNSNRQTKIPANATVDIKLSGELDHFFWSLSVINLFNAQYYDYAVASSFTPGRYGAYPLPGRTYLVKAGVTF</sequence>
<feature type="chain" id="PRO_5011789217" evidence="10">
    <location>
        <begin position="39"/>
        <end position="704"/>
    </location>
</feature>
<dbReference type="GO" id="GO:0044718">
    <property type="term" value="P:siderophore transmembrane transport"/>
    <property type="evidence" value="ECO:0007669"/>
    <property type="project" value="TreeGrafter"/>
</dbReference>
<evidence type="ECO:0000256" key="2">
    <source>
        <dbReference type="ARBA" id="ARBA00022448"/>
    </source>
</evidence>
<dbReference type="Proteomes" id="UP000199615">
    <property type="component" value="Unassembled WGS sequence"/>
</dbReference>
<reference evidence="14" key="1">
    <citation type="submission" date="2016-10" db="EMBL/GenBank/DDBJ databases">
        <authorList>
            <person name="Varghese N."/>
            <person name="Submissions S."/>
        </authorList>
    </citation>
    <scope>NUCLEOTIDE SEQUENCE [LARGE SCALE GENOMIC DNA]</scope>
    <source>
        <strain evidence="14">DSM 123</strain>
    </source>
</reference>
<feature type="domain" description="TonB-dependent receptor-like beta-barrel" evidence="11">
    <location>
        <begin position="243"/>
        <end position="667"/>
    </location>
</feature>
<dbReference type="PROSITE" id="PS52016">
    <property type="entry name" value="TONB_DEPENDENT_REC_3"/>
    <property type="match status" value="1"/>
</dbReference>
<evidence type="ECO:0000313" key="13">
    <source>
        <dbReference type="EMBL" id="SEO12022.1"/>
    </source>
</evidence>
<evidence type="ECO:0000256" key="4">
    <source>
        <dbReference type="ARBA" id="ARBA00022692"/>
    </source>
</evidence>
<evidence type="ECO:0000256" key="1">
    <source>
        <dbReference type="ARBA" id="ARBA00004571"/>
    </source>
</evidence>
<proteinExistence type="inferred from homology"/>